<name>X0SUM6_9ZZZZ</name>
<feature type="compositionally biased region" description="Pro residues" evidence="1">
    <location>
        <begin position="150"/>
        <end position="160"/>
    </location>
</feature>
<dbReference type="EMBL" id="BARS01006245">
    <property type="protein sequence ID" value="GAF84689.1"/>
    <property type="molecule type" value="Genomic_DNA"/>
</dbReference>
<feature type="compositionally biased region" description="Polar residues" evidence="1">
    <location>
        <begin position="62"/>
        <end position="73"/>
    </location>
</feature>
<evidence type="ECO:0000256" key="1">
    <source>
        <dbReference type="SAM" id="MobiDB-lite"/>
    </source>
</evidence>
<feature type="region of interest" description="Disordered" evidence="1">
    <location>
        <begin position="62"/>
        <end position="168"/>
    </location>
</feature>
<gene>
    <name evidence="2" type="ORF">S01H1_12200</name>
</gene>
<dbReference type="SUPFAM" id="SSF101898">
    <property type="entry name" value="NHL repeat"/>
    <property type="match status" value="1"/>
</dbReference>
<accession>X0SUM6</accession>
<evidence type="ECO:0000313" key="2">
    <source>
        <dbReference type="EMBL" id="GAF84689.1"/>
    </source>
</evidence>
<comment type="caution">
    <text evidence="2">The sequence shown here is derived from an EMBL/GenBank/DDBJ whole genome shotgun (WGS) entry which is preliminary data.</text>
</comment>
<proteinExistence type="predicted"/>
<protein>
    <submittedName>
        <fullName evidence="2">Uncharacterized protein</fullName>
    </submittedName>
</protein>
<organism evidence="2">
    <name type="scientific">marine sediment metagenome</name>
    <dbReference type="NCBI Taxonomy" id="412755"/>
    <lineage>
        <taxon>unclassified sequences</taxon>
        <taxon>metagenomes</taxon>
        <taxon>ecological metagenomes</taxon>
    </lineage>
</organism>
<reference evidence="2" key="1">
    <citation type="journal article" date="2014" name="Front. Microbiol.">
        <title>High frequency of phylogenetically diverse reductive dehalogenase-homologous genes in deep subseafloor sedimentary metagenomes.</title>
        <authorList>
            <person name="Kawai M."/>
            <person name="Futagami T."/>
            <person name="Toyoda A."/>
            <person name="Takaki Y."/>
            <person name="Nishi S."/>
            <person name="Hori S."/>
            <person name="Arai W."/>
            <person name="Tsubouchi T."/>
            <person name="Morono Y."/>
            <person name="Uchiyama I."/>
            <person name="Ito T."/>
            <person name="Fujiyama A."/>
            <person name="Inagaki F."/>
            <person name="Takami H."/>
        </authorList>
    </citation>
    <scope>NUCLEOTIDE SEQUENCE</scope>
    <source>
        <strain evidence="2">Expedition CK06-06</strain>
    </source>
</reference>
<feature type="non-terminal residue" evidence="2">
    <location>
        <position position="420"/>
    </location>
</feature>
<dbReference type="AlphaFoldDB" id="X0SUM6"/>
<sequence length="420" mass="43280">EKNILSLAAGADGLLYAGTGEEGLIVQIDPARRGGRVLYDAAEKEISALVMDADGVLYAATSDSTKASGSGEQPSGEVKGKPEKPASTRPAGKAGPAATAPAAGAEGATSSPVTRPAVTTGPATATRPTATTTAPRQVRPGASTKKVTPPGRPPRPPGPPRAAAGKGNAVYRIDKDGFVRAVFRRPVTILAMTVQAGALTLATGHGGQVFAVDLDDDRIIVLAKVDPKDVTAMAGEGEGKLYFGTAGKAGVFSLGRQLAGKGTCISKALDAKQISAWGTLSVRADVPAGCGATIATRSGNVAKPDDKTWSPWSAEVPVSPSWAAIGSPPGRFLQYRLTLSGNGRASPLVEQVQLVYQASNLAPVIPGVQVAANFKPTPPRSGDKPGAQPMRYRIVVVKASDPNRDKLQFAFHFRRLGDKR</sequence>
<feature type="compositionally biased region" description="Low complexity" evidence="1">
    <location>
        <begin position="90"/>
        <end position="140"/>
    </location>
</feature>
<feature type="non-terminal residue" evidence="2">
    <location>
        <position position="1"/>
    </location>
</feature>